<keyword evidence="3" id="KW-1185">Reference proteome</keyword>
<proteinExistence type="predicted"/>
<dbReference type="EMBL" id="SRLO01000104">
    <property type="protein sequence ID" value="TNN75373.1"/>
    <property type="molecule type" value="Genomic_DNA"/>
</dbReference>
<evidence type="ECO:0000256" key="1">
    <source>
        <dbReference type="SAM" id="MobiDB-lite"/>
    </source>
</evidence>
<evidence type="ECO:0000313" key="2">
    <source>
        <dbReference type="EMBL" id="TNN75373.1"/>
    </source>
</evidence>
<feature type="region of interest" description="Disordered" evidence="1">
    <location>
        <begin position="1"/>
        <end position="21"/>
    </location>
</feature>
<dbReference type="AlphaFoldDB" id="A0A4Z2IEC4"/>
<sequence>MPPLAERKPSRRTPLPPRRMQPHGEVIFLHPCALLCPQNSKHGIFSTRRGQLAQPKNPKRSGKSIERRASPPNTSALRLSRRWDFARTTTRLRCSSLADRHRSWTGVPVVKERGGSSARSPTAPSNSVGAVMEWPDEWGNLGLPAAGPVAGGSRKRCQSV</sequence>
<feature type="region of interest" description="Disordered" evidence="1">
    <location>
        <begin position="46"/>
        <end position="77"/>
    </location>
</feature>
<protein>
    <submittedName>
        <fullName evidence="2">Uncharacterized protein</fullName>
    </submittedName>
</protein>
<comment type="caution">
    <text evidence="2">The sequence shown here is derived from an EMBL/GenBank/DDBJ whole genome shotgun (WGS) entry which is preliminary data.</text>
</comment>
<feature type="region of interest" description="Disordered" evidence="1">
    <location>
        <begin position="111"/>
        <end position="130"/>
    </location>
</feature>
<organism evidence="2 3">
    <name type="scientific">Liparis tanakae</name>
    <name type="common">Tanaka's snailfish</name>
    <dbReference type="NCBI Taxonomy" id="230148"/>
    <lineage>
        <taxon>Eukaryota</taxon>
        <taxon>Metazoa</taxon>
        <taxon>Chordata</taxon>
        <taxon>Craniata</taxon>
        <taxon>Vertebrata</taxon>
        <taxon>Euteleostomi</taxon>
        <taxon>Actinopterygii</taxon>
        <taxon>Neopterygii</taxon>
        <taxon>Teleostei</taxon>
        <taxon>Neoteleostei</taxon>
        <taxon>Acanthomorphata</taxon>
        <taxon>Eupercaria</taxon>
        <taxon>Perciformes</taxon>
        <taxon>Cottioidei</taxon>
        <taxon>Cottales</taxon>
        <taxon>Liparidae</taxon>
        <taxon>Liparis</taxon>
    </lineage>
</organism>
<gene>
    <name evidence="2" type="ORF">EYF80_014420</name>
</gene>
<accession>A0A4Z2IEC4</accession>
<evidence type="ECO:0000313" key="3">
    <source>
        <dbReference type="Proteomes" id="UP000314294"/>
    </source>
</evidence>
<feature type="compositionally biased region" description="Polar residues" evidence="1">
    <location>
        <begin position="117"/>
        <end position="128"/>
    </location>
</feature>
<name>A0A4Z2IEC4_9TELE</name>
<reference evidence="2 3" key="1">
    <citation type="submission" date="2019-03" db="EMBL/GenBank/DDBJ databases">
        <title>First draft genome of Liparis tanakae, snailfish: a comprehensive survey of snailfish specific genes.</title>
        <authorList>
            <person name="Kim W."/>
            <person name="Song I."/>
            <person name="Jeong J.-H."/>
            <person name="Kim D."/>
            <person name="Kim S."/>
            <person name="Ryu S."/>
            <person name="Song J.Y."/>
            <person name="Lee S.K."/>
        </authorList>
    </citation>
    <scope>NUCLEOTIDE SEQUENCE [LARGE SCALE GENOMIC DNA]</scope>
    <source>
        <tissue evidence="2">Muscle</tissue>
    </source>
</reference>
<dbReference type="Proteomes" id="UP000314294">
    <property type="component" value="Unassembled WGS sequence"/>
</dbReference>